<dbReference type="AlphaFoldDB" id="R7TAA1"/>
<dbReference type="Proteomes" id="UP000014760">
    <property type="component" value="Unassembled WGS sequence"/>
</dbReference>
<reference evidence="2 4" key="2">
    <citation type="journal article" date="2013" name="Nature">
        <title>Insights into bilaterian evolution from three spiralian genomes.</title>
        <authorList>
            <person name="Simakov O."/>
            <person name="Marletaz F."/>
            <person name="Cho S.J."/>
            <person name="Edsinger-Gonzales E."/>
            <person name="Havlak P."/>
            <person name="Hellsten U."/>
            <person name="Kuo D.H."/>
            <person name="Larsson T."/>
            <person name="Lv J."/>
            <person name="Arendt D."/>
            <person name="Savage R."/>
            <person name="Osoegawa K."/>
            <person name="de Jong P."/>
            <person name="Grimwood J."/>
            <person name="Chapman J.A."/>
            <person name="Shapiro H."/>
            <person name="Aerts A."/>
            <person name="Otillar R.P."/>
            <person name="Terry A.Y."/>
            <person name="Boore J.L."/>
            <person name="Grigoriev I.V."/>
            <person name="Lindberg D.R."/>
            <person name="Seaver E.C."/>
            <person name="Weisblat D.A."/>
            <person name="Putnam N.H."/>
            <person name="Rokhsar D.S."/>
        </authorList>
    </citation>
    <scope>NUCLEOTIDE SEQUENCE</scope>
    <source>
        <strain evidence="2 4">I ESC-2004</strain>
    </source>
</reference>
<gene>
    <name evidence="2" type="ORF">CAPTEDRAFT_221472</name>
</gene>
<dbReference type="PANTHER" id="PTHR28457">
    <property type="entry name" value="COILED-COIL DOMAIN-CONTAINING PROTEIN 189"/>
    <property type="match status" value="1"/>
</dbReference>
<dbReference type="HOGENOM" id="CLU_078810_0_0_1"/>
<dbReference type="PANTHER" id="PTHR28457:SF3">
    <property type="entry name" value="CILIARY-ASSOCIATED CALCIUM-BINDING COILED-COIL PROTEIN 1"/>
    <property type="match status" value="1"/>
</dbReference>
<keyword evidence="4" id="KW-1185">Reference proteome</keyword>
<evidence type="ECO:0000313" key="2">
    <source>
        <dbReference type="EMBL" id="ELT90412.1"/>
    </source>
</evidence>
<proteinExistence type="predicted"/>
<dbReference type="Pfam" id="PF14769">
    <property type="entry name" value="CLAMP"/>
    <property type="match status" value="1"/>
</dbReference>
<organism evidence="2">
    <name type="scientific">Capitella teleta</name>
    <name type="common">Polychaete worm</name>
    <dbReference type="NCBI Taxonomy" id="283909"/>
    <lineage>
        <taxon>Eukaryota</taxon>
        <taxon>Metazoa</taxon>
        <taxon>Spiralia</taxon>
        <taxon>Lophotrochozoa</taxon>
        <taxon>Annelida</taxon>
        <taxon>Polychaeta</taxon>
        <taxon>Sedentaria</taxon>
        <taxon>Scolecida</taxon>
        <taxon>Capitellidae</taxon>
        <taxon>Capitella</taxon>
    </lineage>
</organism>
<dbReference type="InterPro" id="IPR032727">
    <property type="entry name" value="CLAMP"/>
</dbReference>
<accession>R7TAA1</accession>
<evidence type="ECO:0000313" key="3">
    <source>
        <dbReference type="EnsemblMetazoa" id="CapteP221472"/>
    </source>
</evidence>
<dbReference type="OMA" id="TELMACT"/>
<evidence type="ECO:0000256" key="1">
    <source>
        <dbReference type="SAM" id="MobiDB-lite"/>
    </source>
</evidence>
<reference evidence="4" key="1">
    <citation type="submission" date="2012-12" db="EMBL/GenBank/DDBJ databases">
        <authorList>
            <person name="Hellsten U."/>
            <person name="Grimwood J."/>
            <person name="Chapman J.A."/>
            <person name="Shapiro H."/>
            <person name="Aerts A."/>
            <person name="Otillar R.P."/>
            <person name="Terry A.Y."/>
            <person name="Boore J.L."/>
            <person name="Simakov O."/>
            <person name="Marletaz F."/>
            <person name="Cho S.-J."/>
            <person name="Edsinger-Gonzales E."/>
            <person name="Havlak P."/>
            <person name="Kuo D.-H."/>
            <person name="Larsson T."/>
            <person name="Lv J."/>
            <person name="Arendt D."/>
            <person name="Savage R."/>
            <person name="Osoegawa K."/>
            <person name="de Jong P."/>
            <person name="Lindberg D.R."/>
            <person name="Seaver E.C."/>
            <person name="Weisblat D.A."/>
            <person name="Putnam N.H."/>
            <person name="Grigoriev I.V."/>
            <person name="Rokhsar D.S."/>
        </authorList>
    </citation>
    <scope>NUCLEOTIDE SEQUENCE</scope>
    <source>
        <strain evidence="4">I ESC-2004</strain>
    </source>
</reference>
<feature type="compositionally biased region" description="Polar residues" evidence="1">
    <location>
        <begin position="8"/>
        <end position="24"/>
    </location>
</feature>
<protein>
    <submittedName>
        <fullName evidence="2 3">Uncharacterized protein</fullName>
    </submittedName>
</protein>
<feature type="compositionally biased region" description="Acidic residues" evidence="1">
    <location>
        <begin position="242"/>
        <end position="252"/>
    </location>
</feature>
<evidence type="ECO:0000313" key="4">
    <source>
        <dbReference type="Proteomes" id="UP000014760"/>
    </source>
</evidence>
<dbReference type="EMBL" id="AMQN01014373">
    <property type="status" value="NOT_ANNOTATED_CDS"/>
    <property type="molecule type" value="Genomic_DNA"/>
</dbReference>
<dbReference type="EMBL" id="KB310926">
    <property type="protein sequence ID" value="ELT90412.1"/>
    <property type="molecule type" value="Genomic_DNA"/>
</dbReference>
<feature type="region of interest" description="Disordered" evidence="1">
    <location>
        <begin position="1"/>
        <end position="37"/>
    </location>
</feature>
<feature type="region of interest" description="Disordered" evidence="1">
    <location>
        <begin position="229"/>
        <end position="268"/>
    </location>
</feature>
<dbReference type="STRING" id="283909.R7TAA1"/>
<sequence length="268" mass="29871">MASKGKSNKTTIKAPSPGHTSPTGRKSGRSSARKHVVEEEKETLAYKVLSAEMTKSLYALDDADELQRNISDFLKRTDRLSVDLKDGVCVDHFVAGLWWCKQQAMTIEQTSAIFTVLHTLLDNIKEKHLGMVQNLLEYKKMLVGIGVELGPDQTGGGLECLDIGQAKMLTDYLQLSFFQHHRLFEFVFTHTQAEEVIGTDLEVETPKSADVPWPPPLIEAVPEETFKQYIATPPPTPSRPVEEEEATEEITEEEKQKEAGSALSTDAR</sequence>
<name>R7TAA1_CAPTE</name>
<reference evidence="3" key="3">
    <citation type="submission" date="2015-06" db="UniProtKB">
        <authorList>
            <consortium name="EnsemblMetazoa"/>
        </authorList>
    </citation>
    <scope>IDENTIFICATION</scope>
</reference>
<dbReference type="EnsemblMetazoa" id="CapteT221472">
    <property type="protein sequence ID" value="CapteP221472"/>
    <property type="gene ID" value="CapteG221472"/>
</dbReference>
<dbReference type="OrthoDB" id="2126027at2759"/>